<dbReference type="Proteomes" id="UP001157418">
    <property type="component" value="Unassembled WGS sequence"/>
</dbReference>
<proteinExistence type="predicted"/>
<evidence type="ECO:0000313" key="2">
    <source>
        <dbReference type="Proteomes" id="UP001157418"/>
    </source>
</evidence>
<organism evidence="1 2">
    <name type="scientific">Lactuca virosa</name>
    <dbReference type="NCBI Taxonomy" id="75947"/>
    <lineage>
        <taxon>Eukaryota</taxon>
        <taxon>Viridiplantae</taxon>
        <taxon>Streptophyta</taxon>
        <taxon>Embryophyta</taxon>
        <taxon>Tracheophyta</taxon>
        <taxon>Spermatophyta</taxon>
        <taxon>Magnoliopsida</taxon>
        <taxon>eudicotyledons</taxon>
        <taxon>Gunneridae</taxon>
        <taxon>Pentapetalae</taxon>
        <taxon>asterids</taxon>
        <taxon>campanulids</taxon>
        <taxon>Asterales</taxon>
        <taxon>Asteraceae</taxon>
        <taxon>Cichorioideae</taxon>
        <taxon>Cichorieae</taxon>
        <taxon>Lactucinae</taxon>
        <taxon>Lactuca</taxon>
    </lineage>
</organism>
<comment type="caution">
    <text evidence="1">The sequence shown here is derived from an EMBL/GenBank/DDBJ whole genome shotgun (WGS) entry which is preliminary data.</text>
</comment>
<accession>A0AAU9PD00</accession>
<gene>
    <name evidence="1" type="ORF">LVIROSA_LOCUS33660</name>
</gene>
<protein>
    <recommendedName>
        <fullName evidence="3">DNA-directed RNA polymerase</fullName>
    </recommendedName>
</protein>
<keyword evidence="2" id="KW-1185">Reference proteome</keyword>
<name>A0AAU9PD00_9ASTR</name>
<dbReference type="EMBL" id="CAKMRJ010005634">
    <property type="protein sequence ID" value="CAH1448096.1"/>
    <property type="molecule type" value="Genomic_DNA"/>
</dbReference>
<sequence>MVSIRHFIDQLPYKIVFEKLTQDINHVIIGFCCVFEPVFNFNPFEELNSIARIQSLLERREQRGFDGFIQYNIVLRICHFSIIFTSSSIMVKSKRETEHGSMFPTEAVYLRVVDWIRVSWIWL</sequence>
<dbReference type="AlphaFoldDB" id="A0AAU9PD00"/>
<reference evidence="1 2" key="1">
    <citation type="submission" date="2022-01" db="EMBL/GenBank/DDBJ databases">
        <authorList>
            <person name="Xiong W."/>
            <person name="Schranz E."/>
        </authorList>
    </citation>
    <scope>NUCLEOTIDE SEQUENCE [LARGE SCALE GENOMIC DNA]</scope>
</reference>
<evidence type="ECO:0008006" key="3">
    <source>
        <dbReference type="Google" id="ProtNLM"/>
    </source>
</evidence>
<evidence type="ECO:0000313" key="1">
    <source>
        <dbReference type="EMBL" id="CAH1448096.1"/>
    </source>
</evidence>